<name>G3HTD9_CRIGR</name>
<feature type="compositionally biased region" description="Basic and acidic residues" evidence="1">
    <location>
        <begin position="19"/>
        <end position="33"/>
    </location>
</feature>
<dbReference type="EMBL" id="JH000695">
    <property type="protein sequence ID" value="EGW08242.1"/>
    <property type="molecule type" value="Genomic_DNA"/>
</dbReference>
<sequence length="58" mass="6073">MNSTQRSDSAEGGGGARGGEGRDQGQQEPRDPLRPWSWPTTDGATRSSDSKAQICPAA</sequence>
<accession>G3HTD9</accession>
<evidence type="ECO:0000313" key="3">
    <source>
        <dbReference type="Proteomes" id="UP000001075"/>
    </source>
</evidence>
<dbReference type="AlphaFoldDB" id="G3HTD9"/>
<organism evidence="2 3">
    <name type="scientific">Cricetulus griseus</name>
    <name type="common">Chinese hamster</name>
    <name type="synonym">Cricetulus barabensis griseus</name>
    <dbReference type="NCBI Taxonomy" id="10029"/>
    <lineage>
        <taxon>Eukaryota</taxon>
        <taxon>Metazoa</taxon>
        <taxon>Chordata</taxon>
        <taxon>Craniata</taxon>
        <taxon>Vertebrata</taxon>
        <taxon>Euteleostomi</taxon>
        <taxon>Mammalia</taxon>
        <taxon>Eutheria</taxon>
        <taxon>Euarchontoglires</taxon>
        <taxon>Glires</taxon>
        <taxon>Rodentia</taxon>
        <taxon>Myomorpha</taxon>
        <taxon>Muroidea</taxon>
        <taxon>Cricetidae</taxon>
        <taxon>Cricetinae</taxon>
        <taxon>Cricetulus</taxon>
    </lineage>
</organism>
<protein>
    <submittedName>
        <fullName evidence="2">Uncharacterized protein</fullName>
    </submittedName>
</protein>
<dbReference type="Proteomes" id="UP000001075">
    <property type="component" value="Unassembled WGS sequence"/>
</dbReference>
<feature type="region of interest" description="Disordered" evidence="1">
    <location>
        <begin position="1"/>
        <end position="58"/>
    </location>
</feature>
<proteinExistence type="predicted"/>
<evidence type="ECO:0000256" key="1">
    <source>
        <dbReference type="SAM" id="MobiDB-lite"/>
    </source>
</evidence>
<feature type="compositionally biased region" description="Polar residues" evidence="1">
    <location>
        <begin position="38"/>
        <end position="51"/>
    </location>
</feature>
<gene>
    <name evidence="2" type="ORF">I79_014164</name>
</gene>
<evidence type="ECO:0000313" key="2">
    <source>
        <dbReference type="EMBL" id="EGW08242.1"/>
    </source>
</evidence>
<reference evidence="3" key="1">
    <citation type="journal article" date="2011" name="Nat. Biotechnol.">
        <title>The genomic sequence of the Chinese hamster ovary (CHO)-K1 cell line.</title>
        <authorList>
            <person name="Xu X."/>
            <person name="Nagarajan H."/>
            <person name="Lewis N.E."/>
            <person name="Pan S."/>
            <person name="Cai Z."/>
            <person name="Liu X."/>
            <person name="Chen W."/>
            <person name="Xie M."/>
            <person name="Wang W."/>
            <person name="Hammond S."/>
            <person name="Andersen M.R."/>
            <person name="Neff N."/>
            <person name="Passarelli B."/>
            <person name="Koh W."/>
            <person name="Fan H.C."/>
            <person name="Wang J."/>
            <person name="Gui Y."/>
            <person name="Lee K.H."/>
            <person name="Betenbaugh M.J."/>
            <person name="Quake S.R."/>
            <person name="Famili I."/>
            <person name="Palsson B.O."/>
            <person name="Wang J."/>
        </authorList>
    </citation>
    <scope>NUCLEOTIDE SEQUENCE [LARGE SCALE GENOMIC DNA]</scope>
    <source>
        <strain evidence="3">CHO K1 cell line</strain>
    </source>
</reference>
<dbReference type="InParanoid" id="G3HTD9"/>